<dbReference type="EMBL" id="VSRR010000275">
    <property type="protein sequence ID" value="MPC13366.1"/>
    <property type="molecule type" value="Genomic_DNA"/>
</dbReference>
<comment type="caution">
    <text evidence="2">The sequence shown here is derived from an EMBL/GenBank/DDBJ whole genome shotgun (WGS) entry which is preliminary data.</text>
</comment>
<evidence type="ECO:0000256" key="1">
    <source>
        <dbReference type="SAM" id="MobiDB-lite"/>
    </source>
</evidence>
<feature type="region of interest" description="Disordered" evidence="1">
    <location>
        <begin position="1"/>
        <end position="21"/>
    </location>
</feature>
<organism evidence="2 3">
    <name type="scientific">Portunus trituberculatus</name>
    <name type="common">Swimming crab</name>
    <name type="synonym">Neptunus trituberculatus</name>
    <dbReference type="NCBI Taxonomy" id="210409"/>
    <lineage>
        <taxon>Eukaryota</taxon>
        <taxon>Metazoa</taxon>
        <taxon>Ecdysozoa</taxon>
        <taxon>Arthropoda</taxon>
        <taxon>Crustacea</taxon>
        <taxon>Multicrustacea</taxon>
        <taxon>Malacostraca</taxon>
        <taxon>Eumalacostraca</taxon>
        <taxon>Eucarida</taxon>
        <taxon>Decapoda</taxon>
        <taxon>Pleocyemata</taxon>
        <taxon>Brachyura</taxon>
        <taxon>Eubrachyura</taxon>
        <taxon>Portunoidea</taxon>
        <taxon>Portunidae</taxon>
        <taxon>Portuninae</taxon>
        <taxon>Portunus</taxon>
    </lineage>
</organism>
<dbReference type="Proteomes" id="UP000324222">
    <property type="component" value="Unassembled WGS sequence"/>
</dbReference>
<proteinExistence type="predicted"/>
<sequence>MMPGTAACHGADGRTGAPLMGEHGRATKLRRMKHLTEFLPHCHKTLPWNSEPSLMSLSFYCHWEYRHNRREHRARSHFAPYY</sequence>
<name>A0A5B7CYC9_PORTR</name>
<dbReference type="AlphaFoldDB" id="A0A5B7CYC9"/>
<protein>
    <submittedName>
        <fullName evidence="2">Uncharacterized protein</fullName>
    </submittedName>
</protein>
<evidence type="ECO:0000313" key="2">
    <source>
        <dbReference type="EMBL" id="MPC13366.1"/>
    </source>
</evidence>
<reference evidence="2 3" key="1">
    <citation type="submission" date="2019-05" db="EMBL/GenBank/DDBJ databases">
        <title>Another draft genome of Portunus trituberculatus and its Hox gene families provides insights of decapod evolution.</title>
        <authorList>
            <person name="Jeong J.-H."/>
            <person name="Song I."/>
            <person name="Kim S."/>
            <person name="Choi T."/>
            <person name="Kim D."/>
            <person name="Ryu S."/>
            <person name="Kim W."/>
        </authorList>
    </citation>
    <scope>NUCLEOTIDE SEQUENCE [LARGE SCALE GENOMIC DNA]</scope>
    <source>
        <tissue evidence="2">Muscle</tissue>
    </source>
</reference>
<keyword evidence="3" id="KW-1185">Reference proteome</keyword>
<accession>A0A5B7CYC9</accession>
<gene>
    <name evidence="2" type="ORF">E2C01_006097</name>
</gene>
<evidence type="ECO:0000313" key="3">
    <source>
        <dbReference type="Proteomes" id="UP000324222"/>
    </source>
</evidence>